<dbReference type="CDD" id="cd00211">
    <property type="entry name" value="PTS_IIA_fru"/>
    <property type="match status" value="1"/>
</dbReference>
<dbReference type="AlphaFoldDB" id="A0A829ZA27"/>
<dbReference type="GO" id="GO:0016020">
    <property type="term" value="C:membrane"/>
    <property type="evidence" value="ECO:0007669"/>
    <property type="project" value="InterPro"/>
</dbReference>
<dbReference type="GO" id="GO:0030295">
    <property type="term" value="F:protein kinase activator activity"/>
    <property type="evidence" value="ECO:0007669"/>
    <property type="project" value="TreeGrafter"/>
</dbReference>
<dbReference type="EMBL" id="BLMI01000091">
    <property type="protein sequence ID" value="GFI40822.1"/>
    <property type="molecule type" value="Genomic_DNA"/>
</dbReference>
<evidence type="ECO:0000313" key="8">
    <source>
        <dbReference type="Proteomes" id="UP000490821"/>
    </source>
</evidence>
<keyword evidence="3" id="KW-0762">Sugar transport</keyword>
<dbReference type="Pfam" id="PF00359">
    <property type="entry name" value="PTS_EIIA_2"/>
    <property type="match status" value="1"/>
</dbReference>
<organism evidence="7 8">
    <name type="scientific">Thomasclavelia cocleata</name>
    <dbReference type="NCBI Taxonomy" id="69824"/>
    <lineage>
        <taxon>Bacteria</taxon>
        <taxon>Bacillati</taxon>
        <taxon>Bacillota</taxon>
        <taxon>Erysipelotrichia</taxon>
        <taxon>Erysipelotrichales</taxon>
        <taxon>Coprobacillaceae</taxon>
        <taxon>Thomasclavelia</taxon>
    </lineage>
</organism>
<dbReference type="GO" id="GO:0008982">
    <property type="term" value="F:protein-N(PI)-phosphohistidine-sugar phosphotransferase activity"/>
    <property type="evidence" value="ECO:0007669"/>
    <property type="project" value="InterPro"/>
</dbReference>
<evidence type="ECO:0000313" key="7">
    <source>
        <dbReference type="EMBL" id="GFI40822.1"/>
    </source>
</evidence>
<gene>
    <name evidence="7" type="primary">fruA_4</name>
    <name evidence="7" type="ORF">IMSAGC017_00859</name>
</gene>
<name>A0A829ZA27_9FIRM</name>
<evidence type="ECO:0000259" key="6">
    <source>
        <dbReference type="PROSITE" id="PS51094"/>
    </source>
</evidence>
<dbReference type="InterPro" id="IPR016152">
    <property type="entry name" value="PTrfase/Anion_transptr"/>
</dbReference>
<evidence type="ECO:0000256" key="5">
    <source>
        <dbReference type="ARBA" id="ARBA00022683"/>
    </source>
</evidence>
<evidence type="ECO:0000256" key="4">
    <source>
        <dbReference type="ARBA" id="ARBA00022679"/>
    </source>
</evidence>
<keyword evidence="2" id="KW-0597">Phosphoprotein</keyword>
<proteinExistence type="predicted"/>
<dbReference type="InterPro" id="IPR051541">
    <property type="entry name" value="PTS_SugarTrans_NitroReg"/>
</dbReference>
<dbReference type="PANTHER" id="PTHR47738:SF1">
    <property type="entry name" value="NITROGEN REGULATORY PROTEIN"/>
    <property type="match status" value="1"/>
</dbReference>
<keyword evidence="5" id="KW-0598">Phosphotransferase system</keyword>
<protein>
    <submittedName>
        <fullName evidence="7">PTS system fructose-specific EIIABC component</fullName>
    </submittedName>
</protein>
<keyword evidence="4" id="KW-0808">Transferase</keyword>
<reference evidence="7 8" key="1">
    <citation type="journal article" date="2020" name="Microbiome">
        <title>Single-cell genomics of uncultured bacteria reveals dietary fiber responders in the mouse gut microbiota.</title>
        <authorList>
            <person name="Chijiiwa R."/>
            <person name="Hosokawa M."/>
            <person name="Kogawa M."/>
            <person name="Nishikawa Y."/>
            <person name="Ide K."/>
            <person name="Sakanashi C."/>
            <person name="Takahashi K."/>
            <person name="Takeyama H."/>
        </authorList>
    </citation>
    <scope>NUCLEOTIDE SEQUENCE [LARGE SCALE GENOMIC DNA]</scope>
    <source>
        <strain evidence="7">IMSAGC_017</strain>
    </source>
</reference>
<dbReference type="InterPro" id="IPR004715">
    <property type="entry name" value="PTS_IIA_fruc"/>
</dbReference>
<dbReference type="PANTHER" id="PTHR47738">
    <property type="entry name" value="PTS SYSTEM FRUCTOSE-LIKE EIIA COMPONENT-RELATED"/>
    <property type="match status" value="1"/>
</dbReference>
<dbReference type="PROSITE" id="PS51094">
    <property type="entry name" value="PTS_EIIA_TYPE_2"/>
    <property type="match status" value="1"/>
</dbReference>
<keyword evidence="1" id="KW-0813">Transport</keyword>
<comment type="caution">
    <text evidence="7">The sequence shown here is derived from an EMBL/GenBank/DDBJ whole genome shotgun (WGS) entry which is preliminary data.</text>
</comment>
<sequence length="180" mass="20769">MQNYIKTLKNIFSKYNLEYISKNNAGVKVIGNEDEDYIFLDVKAVNKEQLLGFIADMAQEYDICNNRQGLFEDLKKRESEFPTGLQDGFAIPHARSSHVKKAAILYLRTNEAIEWGTMDDKKVNYLFSLLVPKENEGNLHLQMISKLATCLLEDDFKDTVKSSTDKLELKDYILKNMEVE</sequence>
<evidence type="ECO:0000256" key="2">
    <source>
        <dbReference type="ARBA" id="ARBA00022553"/>
    </source>
</evidence>
<evidence type="ECO:0000256" key="3">
    <source>
        <dbReference type="ARBA" id="ARBA00022597"/>
    </source>
</evidence>
<evidence type="ECO:0000256" key="1">
    <source>
        <dbReference type="ARBA" id="ARBA00022448"/>
    </source>
</evidence>
<dbReference type="Proteomes" id="UP000490821">
    <property type="component" value="Unassembled WGS sequence"/>
</dbReference>
<dbReference type="InterPro" id="IPR002178">
    <property type="entry name" value="PTS_EIIA_type-2_dom"/>
</dbReference>
<dbReference type="SUPFAM" id="SSF55804">
    <property type="entry name" value="Phoshotransferase/anion transport protein"/>
    <property type="match status" value="1"/>
</dbReference>
<dbReference type="GO" id="GO:0009401">
    <property type="term" value="P:phosphoenolpyruvate-dependent sugar phosphotransferase system"/>
    <property type="evidence" value="ECO:0007669"/>
    <property type="project" value="UniProtKB-KW"/>
</dbReference>
<accession>A0A829ZA27</accession>
<feature type="domain" description="PTS EIIA type-2" evidence="6">
    <location>
        <begin position="31"/>
        <end position="176"/>
    </location>
</feature>
<dbReference type="Gene3D" id="3.40.930.10">
    <property type="entry name" value="Mannitol-specific EII, Chain A"/>
    <property type="match status" value="1"/>
</dbReference>
<dbReference type="NCBIfam" id="TIGR00848">
    <property type="entry name" value="fruA"/>
    <property type="match status" value="1"/>
</dbReference>